<dbReference type="PANTHER" id="PTHR10174">
    <property type="entry name" value="ALPHA-TOCOPHEROL TRANSFER PROTEIN-RELATED"/>
    <property type="match status" value="1"/>
</dbReference>
<dbReference type="Pfam" id="PF00650">
    <property type="entry name" value="CRAL_TRIO"/>
    <property type="match status" value="1"/>
</dbReference>
<evidence type="ECO:0000256" key="1">
    <source>
        <dbReference type="SAM" id="MobiDB-lite"/>
    </source>
</evidence>
<protein>
    <recommendedName>
        <fullName evidence="2">CRAL-TRIO domain-containing protein</fullName>
    </recommendedName>
</protein>
<dbReference type="Gene3D" id="3.40.525.10">
    <property type="entry name" value="CRAL-TRIO lipid binding domain"/>
    <property type="match status" value="1"/>
</dbReference>
<name>A0A7R9G2U4_TIMSH</name>
<dbReference type="CDD" id="cd00170">
    <property type="entry name" value="SEC14"/>
    <property type="match status" value="1"/>
</dbReference>
<dbReference type="GO" id="GO:0016020">
    <property type="term" value="C:membrane"/>
    <property type="evidence" value="ECO:0007669"/>
    <property type="project" value="TreeGrafter"/>
</dbReference>
<proteinExistence type="predicted"/>
<gene>
    <name evidence="3" type="ORF">TSIB3V08_LOCUS8997</name>
</gene>
<dbReference type="AlphaFoldDB" id="A0A7R9G2U4"/>
<feature type="compositionally biased region" description="Polar residues" evidence="1">
    <location>
        <begin position="1"/>
        <end position="16"/>
    </location>
</feature>
<feature type="domain" description="CRAL-TRIO" evidence="2">
    <location>
        <begin position="101"/>
        <end position="169"/>
    </location>
</feature>
<dbReference type="SUPFAM" id="SSF52087">
    <property type="entry name" value="CRAL/TRIO domain"/>
    <property type="match status" value="1"/>
</dbReference>
<evidence type="ECO:0000313" key="3">
    <source>
        <dbReference type="EMBL" id="CAD7264951.1"/>
    </source>
</evidence>
<dbReference type="Gene3D" id="1.20.5.1200">
    <property type="entry name" value="Alpha-tocopherol transfer"/>
    <property type="match status" value="1"/>
</dbReference>
<reference evidence="3" key="1">
    <citation type="submission" date="2020-11" db="EMBL/GenBank/DDBJ databases">
        <authorList>
            <person name="Tran Van P."/>
        </authorList>
    </citation>
    <scope>NUCLEOTIDE SEQUENCE</scope>
</reference>
<accession>A0A7R9G2U4</accession>
<dbReference type="InterPro" id="IPR036865">
    <property type="entry name" value="CRAL-TRIO_dom_sf"/>
</dbReference>
<feature type="compositionally biased region" description="Basic and acidic residues" evidence="1">
    <location>
        <begin position="17"/>
        <end position="38"/>
    </location>
</feature>
<feature type="region of interest" description="Disordered" evidence="1">
    <location>
        <begin position="1"/>
        <end position="38"/>
    </location>
</feature>
<evidence type="ECO:0000259" key="2">
    <source>
        <dbReference type="Pfam" id="PF00650"/>
    </source>
</evidence>
<dbReference type="InterPro" id="IPR001251">
    <property type="entry name" value="CRAL-TRIO_dom"/>
</dbReference>
<organism evidence="3">
    <name type="scientific">Timema shepardi</name>
    <name type="common">Walking stick</name>
    <dbReference type="NCBI Taxonomy" id="629360"/>
    <lineage>
        <taxon>Eukaryota</taxon>
        <taxon>Metazoa</taxon>
        <taxon>Ecdysozoa</taxon>
        <taxon>Arthropoda</taxon>
        <taxon>Hexapoda</taxon>
        <taxon>Insecta</taxon>
        <taxon>Pterygota</taxon>
        <taxon>Neoptera</taxon>
        <taxon>Polyneoptera</taxon>
        <taxon>Phasmatodea</taxon>
        <taxon>Timematodea</taxon>
        <taxon>Timematoidea</taxon>
        <taxon>Timematidae</taxon>
        <taxon>Timema</taxon>
    </lineage>
</organism>
<dbReference type="EMBL" id="OC004938">
    <property type="protein sequence ID" value="CAD7264951.1"/>
    <property type="molecule type" value="Genomic_DNA"/>
</dbReference>
<sequence>MASLVFTDSSQLTSDSQHLEEGRNEPLHNRRGIPEKPEVETGRCTLLARLAIQATPLARRAWMELAKSVIENHYTIKTHATELWGNRDPLSREIQDALDVTYMVLLPERDRSGNLVLLFRMANYEPSKFIQERAGKAFLMLNDVALLEHGTVPGLTLVLDSKGVGFNFLPRLANALLVLSSTAEDGEIEVRISIVIHSSGLEDFYKIVPNEILPKEYGGEAGPIEEAHKRSYEKMKQHRNWFIEEEKLRVDESKRLGKAKSASEVFGLEGSFKKLDID</sequence>
<dbReference type="GO" id="GO:1902936">
    <property type="term" value="F:phosphatidylinositol bisphosphate binding"/>
    <property type="evidence" value="ECO:0007669"/>
    <property type="project" value="TreeGrafter"/>
</dbReference>
<dbReference type="PANTHER" id="PTHR10174:SF224">
    <property type="entry name" value="RETINOL-BINDING PROTEIN PINTA"/>
    <property type="match status" value="1"/>
</dbReference>